<evidence type="ECO:0000313" key="5">
    <source>
        <dbReference type="Proteomes" id="UP000029050"/>
    </source>
</evidence>
<reference evidence="4 5" key="1">
    <citation type="submission" date="2014-03" db="EMBL/GenBank/DDBJ databases">
        <title>Genomics of Bifidobacteria.</title>
        <authorList>
            <person name="Ventura M."/>
            <person name="Milani C."/>
            <person name="Lugli G.A."/>
        </authorList>
    </citation>
    <scope>NUCLEOTIDE SEQUENCE [LARGE SCALE GENOMIC DNA]</scope>
    <source>
        <strain evidence="4 5">LMG 21775</strain>
    </source>
</reference>
<feature type="signal peptide" evidence="3">
    <location>
        <begin position="1"/>
        <end position="28"/>
    </location>
</feature>
<dbReference type="Gene3D" id="3.40.190.10">
    <property type="entry name" value="Periplasmic binding protein-like II"/>
    <property type="match status" value="2"/>
</dbReference>
<keyword evidence="3" id="KW-0732">Signal</keyword>
<dbReference type="AlphaFoldDB" id="A0A087CHH1"/>
<keyword evidence="5" id="KW-1185">Reference proteome</keyword>
<sequence length="445" mass="46761">MKIGTYMSSRVLKATAAMLGVACVASLAACGPGSSGQNTSSAEAVSTDLGDTKYELTLWDGAGLKTYDDALIAAFEKKNPNITIKATYDPDNVSQQNGPRIISSADAPDIARITDINSAVRGKHLTNLDDYSKAYGWNLPDSQTEVYRVDDSGKIGSGSLYAIPSGISMTGMYWNSAVAKKLGITEAPKTVSELEKDMAKAKSAGVLPMVMPAKEGGTSYIYQSLLVNNEGRDSVQKWILQAEGATFDTAGAVQAAQTIQSWQEKGYFSDDALALDGSTAVSRFAKGDGLFFPSGSWYSATLNESLGSDVGFFAYPGNASGDEASAAANAVSAFGIPANAKHKNAAAAFLNFLTTDEARQIAVDHGYPPIGSGTAPSTDNALLTQILAAYQDLVKSGNTTDFINNATAGMQASAIIPNFQQLLDGSMKPEAFAKAIQAQYEKEVK</sequence>
<gene>
    <name evidence="4" type="ORF">BPSY_0512</name>
</gene>
<evidence type="ECO:0000256" key="1">
    <source>
        <dbReference type="ARBA" id="ARBA00008520"/>
    </source>
</evidence>
<comment type="similarity">
    <text evidence="1">Belongs to the bacterial solute-binding protein 1 family.</text>
</comment>
<dbReference type="STRING" id="218140.BPSY_0512"/>
<protein>
    <submittedName>
        <fullName evidence="4">N-Acetylglucosamine/N,N'-diacetyl chitobiose porter ABC transporter, solute-binding protein NgcE</fullName>
    </submittedName>
</protein>
<dbReference type="SUPFAM" id="SSF53850">
    <property type="entry name" value="Periplasmic binding protein-like II"/>
    <property type="match status" value="1"/>
</dbReference>
<dbReference type="PROSITE" id="PS51257">
    <property type="entry name" value="PROKAR_LIPOPROTEIN"/>
    <property type="match status" value="1"/>
</dbReference>
<organism evidence="4 5">
    <name type="scientific">Bifidobacterium psychraerophilum</name>
    <dbReference type="NCBI Taxonomy" id="218140"/>
    <lineage>
        <taxon>Bacteria</taxon>
        <taxon>Bacillati</taxon>
        <taxon>Actinomycetota</taxon>
        <taxon>Actinomycetes</taxon>
        <taxon>Bifidobacteriales</taxon>
        <taxon>Bifidobacteriaceae</taxon>
        <taxon>Bifidobacterium</taxon>
    </lineage>
</organism>
<comment type="caution">
    <text evidence="4">The sequence shown here is derived from an EMBL/GenBank/DDBJ whole genome shotgun (WGS) entry which is preliminary data.</text>
</comment>
<dbReference type="Proteomes" id="UP000029050">
    <property type="component" value="Unassembled WGS sequence"/>
</dbReference>
<feature type="chain" id="PRO_5038454145" evidence="3">
    <location>
        <begin position="29"/>
        <end position="445"/>
    </location>
</feature>
<keyword evidence="2" id="KW-0813">Transport</keyword>
<dbReference type="PANTHER" id="PTHR43649">
    <property type="entry name" value="ARABINOSE-BINDING PROTEIN-RELATED"/>
    <property type="match status" value="1"/>
</dbReference>
<evidence type="ECO:0000256" key="2">
    <source>
        <dbReference type="ARBA" id="ARBA00022448"/>
    </source>
</evidence>
<dbReference type="PANTHER" id="PTHR43649:SF29">
    <property type="entry name" value="OSMOPROTECTIVE COMPOUNDS-BINDING PROTEIN GGTB"/>
    <property type="match status" value="1"/>
</dbReference>
<dbReference type="OrthoDB" id="2060074at2"/>
<dbReference type="RefSeq" id="WP_033496908.1">
    <property type="nucleotide sequence ID" value="NZ_JGZI01000008.1"/>
</dbReference>
<dbReference type="eggNOG" id="COG1653">
    <property type="taxonomic scope" value="Bacteria"/>
</dbReference>
<evidence type="ECO:0000256" key="3">
    <source>
        <dbReference type="SAM" id="SignalP"/>
    </source>
</evidence>
<proteinExistence type="inferred from homology"/>
<dbReference type="Pfam" id="PF01547">
    <property type="entry name" value="SBP_bac_1"/>
    <property type="match status" value="1"/>
</dbReference>
<dbReference type="InterPro" id="IPR050490">
    <property type="entry name" value="Bact_solute-bd_prot1"/>
</dbReference>
<dbReference type="InterPro" id="IPR006059">
    <property type="entry name" value="SBP"/>
</dbReference>
<dbReference type="GeneID" id="98299725"/>
<dbReference type="EMBL" id="JGZI01000008">
    <property type="protein sequence ID" value="KFI82721.1"/>
    <property type="molecule type" value="Genomic_DNA"/>
</dbReference>
<name>A0A087CHH1_9BIFI</name>
<accession>A0A087CHH1</accession>
<evidence type="ECO:0000313" key="4">
    <source>
        <dbReference type="EMBL" id="KFI82721.1"/>
    </source>
</evidence>